<proteinExistence type="predicted"/>
<dbReference type="PANTHER" id="PTHR21310">
    <property type="entry name" value="AMINOGLYCOSIDE PHOSPHOTRANSFERASE-RELATED-RELATED"/>
    <property type="match status" value="1"/>
</dbReference>
<organism evidence="2">
    <name type="scientific">Bradyrhizobium septentrionale</name>
    <dbReference type="NCBI Taxonomy" id="1404411"/>
    <lineage>
        <taxon>Bacteria</taxon>
        <taxon>Pseudomonadati</taxon>
        <taxon>Pseudomonadota</taxon>
        <taxon>Alphaproteobacteria</taxon>
        <taxon>Hyphomicrobiales</taxon>
        <taxon>Nitrobacteraceae</taxon>
        <taxon>Bradyrhizobium</taxon>
    </lineage>
</organism>
<accession>A0A973W1Z3</accession>
<evidence type="ECO:0000313" key="4">
    <source>
        <dbReference type="Proteomes" id="UP001432046"/>
    </source>
</evidence>
<keyword evidence="3" id="KW-0808">Transferase</keyword>
<gene>
    <name evidence="2" type="ORF">HAP48_022505</name>
    <name evidence="3" type="ORF">WDK88_24175</name>
</gene>
<keyword evidence="4" id="KW-1185">Reference proteome</keyword>
<dbReference type="Pfam" id="PF01636">
    <property type="entry name" value="APH"/>
    <property type="match status" value="1"/>
</dbReference>
<dbReference type="RefSeq" id="WP_166205145.1">
    <property type="nucleotide sequence ID" value="NZ_CP088285.1"/>
</dbReference>
<dbReference type="InterPro" id="IPR002575">
    <property type="entry name" value="Aminoglycoside_PTrfase"/>
</dbReference>
<dbReference type="SUPFAM" id="SSF56112">
    <property type="entry name" value="Protein kinase-like (PK-like)"/>
    <property type="match status" value="1"/>
</dbReference>
<feature type="domain" description="Aminoglycoside phosphotransferase" evidence="1">
    <location>
        <begin position="52"/>
        <end position="281"/>
    </location>
</feature>
<dbReference type="InterPro" id="IPR011009">
    <property type="entry name" value="Kinase-like_dom_sf"/>
</dbReference>
<sequence>MSDDPPLQLKPRLAITIDQAQAIISRVAPGATVHDVIELRGGEISTILEIALADAPACILKVYPAQLQWKMAKEVHVLGLLREVDIPVPRILLADDTRSVIDLSFVLMAKLDGVVLGGREPALTDQELFAIYAAMGEALRRINDITLDSFGYIGPHGVWTPHPTNRAYMSAQFERKLTEFCTRGGDAALAERLRDSIAARSDLLDAADRPRLCHYDLHAGNVLVTPQGTPQLSGIVDFENATAGDPLMDIAKALYYFTPKDAPKRDGLLAGHGTRDRPDWEATIGLYRLACTLELWCWFAQIGQADALAGLTRELENSTGQGVAQ</sequence>
<dbReference type="Proteomes" id="UP001432046">
    <property type="component" value="Chromosome"/>
</dbReference>
<reference evidence="3" key="2">
    <citation type="journal article" date="2021" name="Int. J. Syst. Evol. Microbiol.">
        <title>Bradyrhizobium septentrionale sp. nov. (sv. septentrionale) and Bradyrhizobium quebecense sp. nov. (sv. septentrionale) associated with legumes native to Canada possess rearranged symbiosis genes and numerous insertion sequences.</title>
        <authorList>
            <person name="Bromfield E.S.P."/>
            <person name="Cloutier S."/>
        </authorList>
    </citation>
    <scope>NUCLEOTIDE SEQUENCE</scope>
    <source>
        <strain evidence="3">5S5</strain>
    </source>
</reference>
<evidence type="ECO:0000313" key="3">
    <source>
        <dbReference type="EMBL" id="WXC76590.1"/>
    </source>
</evidence>
<reference evidence="2" key="1">
    <citation type="submission" date="2020-06" db="EMBL/GenBank/DDBJ databases">
        <title>Whole Genome Sequence of Bradyrhizobium sp. Strain 1S1.</title>
        <authorList>
            <person name="Bromfield E.S.P."/>
            <person name="Cloutier S."/>
        </authorList>
    </citation>
    <scope>NUCLEOTIDE SEQUENCE [LARGE SCALE GENOMIC DNA]</scope>
    <source>
        <strain evidence="2">1S1</strain>
    </source>
</reference>
<evidence type="ECO:0000313" key="2">
    <source>
        <dbReference type="EMBL" id="NVI45679.1"/>
    </source>
</evidence>
<dbReference type="EMBL" id="JAAOLE020000001">
    <property type="protein sequence ID" value="NVI45679.1"/>
    <property type="molecule type" value="Genomic_DNA"/>
</dbReference>
<name>A0A973W1Z3_9BRAD</name>
<evidence type="ECO:0000259" key="1">
    <source>
        <dbReference type="Pfam" id="PF01636"/>
    </source>
</evidence>
<dbReference type="EC" id="2.7.1.-" evidence="3"/>
<dbReference type="Gene3D" id="3.90.1200.10">
    <property type="match status" value="1"/>
</dbReference>
<dbReference type="AlphaFoldDB" id="A0A973W1Z3"/>
<reference evidence="3" key="3">
    <citation type="submission" date="2024-03" db="EMBL/GenBank/DDBJ databases">
        <authorList>
            <person name="Bromfield E.S.P."/>
            <person name="Cloutier S."/>
        </authorList>
    </citation>
    <scope>NUCLEOTIDE SEQUENCE</scope>
    <source>
        <strain evidence="3">5S5</strain>
    </source>
</reference>
<protein>
    <submittedName>
        <fullName evidence="2">Aminoglycoside phosphotransferase family protein</fullName>
        <ecNumber evidence="3">2.7.1.-</ecNumber>
    </submittedName>
</protein>
<dbReference type="GO" id="GO:0016740">
    <property type="term" value="F:transferase activity"/>
    <property type="evidence" value="ECO:0007669"/>
    <property type="project" value="UniProtKB-KW"/>
</dbReference>
<dbReference type="EMBL" id="CP147711">
    <property type="protein sequence ID" value="WXC76590.1"/>
    <property type="molecule type" value="Genomic_DNA"/>
</dbReference>
<dbReference type="PANTHER" id="PTHR21310:SF15">
    <property type="entry name" value="AMINOGLYCOSIDE PHOSPHOTRANSFERASE DOMAIN-CONTAINING PROTEIN"/>
    <property type="match status" value="1"/>
</dbReference>
<dbReference type="InterPro" id="IPR051678">
    <property type="entry name" value="AGP_Transferase"/>
</dbReference>